<name>A0ACB5TBB5_AMBMO</name>
<dbReference type="Proteomes" id="UP001165064">
    <property type="component" value="Unassembled WGS sequence"/>
</dbReference>
<keyword evidence="2" id="KW-1185">Reference proteome</keyword>
<evidence type="ECO:0000313" key="1">
    <source>
        <dbReference type="EMBL" id="GME84842.1"/>
    </source>
</evidence>
<protein>
    <submittedName>
        <fullName evidence="1">Unnamed protein product</fullName>
    </submittedName>
</protein>
<reference evidence="1" key="1">
    <citation type="submission" date="2023-04" db="EMBL/GenBank/DDBJ databases">
        <title>Ambrosiozyma monospora NBRC 10751.</title>
        <authorList>
            <person name="Ichikawa N."/>
            <person name="Sato H."/>
            <person name="Tonouchi N."/>
        </authorList>
    </citation>
    <scope>NUCLEOTIDE SEQUENCE</scope>
    <source>
        <strain evidence="1">NBRC 10751</strain>
    </source>
</reference>
<accession>A0ACB5TBB5</accession>
<sequence length="261" mass="28676">MNLKDVSRMQHNDDDDQLDPYEQDMLIGRPGDPVTPTFLKKKVARPRYKSNMRIYVLPRYTNCIMYSQESMLKRDLLNGTLRLKKDKRLITCGFHYENTLIELGLLDLVKQIHAEEGLPSESFDVLKQHKSSSSSINNTLPTTPAMLNYQQQQQQTTILPNLLTYGTAATSTPTGFYYGAGSTGNLGAMGMGLAVGVGVGAGSGSGTGTTGLVSATPSQLFGDTDFGGTFGFNSQDGSGSLQQQNQTQQSHHHHHHHHHHK</sequence>
<dbReference type="EMBL" id="BSXS01005830">
    <property type="protein sequence ID" value="GME84842.1"/>
    <property type="molecule type" value="Genomic_DNA"/>
</dbReference>
<evidence type="ECO:0000313" key="2">
    <source>
        <dbReference type="Proteomes" id="UP001165064"/>
    </source>
</evidence>
<comment type="caution">
    <text evidence="1">The sequence shown here is derived from an EMBL/GenBank/DDBJ whole genome shotgun (WGS) entry which is preliminary data.</text>
</comment>
<gene>
    <name evidence="1" type="ORF">Amon02_000714300</name>
</gene>
<organism evidence="1 2">
    <name type="scientific">Ambrosiozyma monospora</name>
    <name type="common">Yeast</name>
    <name type="synonym">Endomycopsis monosporus</name>
    <dbReference type="NCBI Taxonomy" id="43982"/>
    <lineage>
        <taxon>Eukaryota</taxon>
        <taxon>Fungi</taxon>
        <taxon>Dikarya</taxon>
        <taxon>Ascomycota</taxon>
        <taxon>Saccharomycotina</taxon>
        <taxon>Pichiomycetes</taxon>
        <taxon>Pichiales</taxon>
        <taxon>Pichiaceae</taxon>
        <taxon>Ambrosiozyma</taxon>
    </lineage>
</organism>
<proteinExistence type="predicted"/>